<dbReference type="InParanoid" id="A0A316VWN0"/>
<dbReference type="RefSeq" id="XP_025368013.1">
    <property type="nucleotide sequence ID" value="XM_025516312.1"/>
</dbReference>
<keyword evidence="4" id="KW-1185">Reference proteome</keyword>
<feature type="region of interest" description="Disordered" evidence="2">
    <location>
        <begin position="132"/>
        <end position="151"/>
    </location>
</feature>
<dbReference type="Proteomes" id="UP000245783">
    <property type="component" value="Unassembled WGS sequence"/>
</dbReference>
<dbReference type="AlphaFoldDB" id="A0A316VWN0"/>
<reference evidence="3 4" key="1">
    <citation type="journal article" date="2018" name="Mol. Biol. Evol.">
        <title>Broad Genomic Sampling Reveals a Smut Pathogenic Ancestry of the Fungal Clade Ustilaginomycotina.</title>
        <authorList>
            <person name="Kijpornyongpan T."/>
            <person name="Mondo S.J."/>
            <person name="Barry K."/>
            <person name="Sandor L."/>
            <person name="Lee J."/>
            <person name="Lipzen A."/>
            <person name="Pangilinan J."/>
            <person name="LaButti K."/>
            <person name="Hainaut M."/>
            <person name="Henrissat B."/>
            <person name="Grigoriev I.V."/>
            <person name="Spatafora J.W."/>
            <person name="Aime M.C."/>
        </authorList>
    </citation>
    <scope>NUCLEOTIDE SEQUENCE [LARGE SCALE GENOMIC DNA]</scope>
    <source>
        <strain evidence="3 4">MCA 4658</strain>
    </source>
</reference>
<name>A0A316VWN0_9BASI</name>
<dbReference type="OrthoDB" id="10571300at2759"/>
<accession>A0A316VWN0</accession>
<evidence type="ECO:0000313" key="3">
    <source>
        <dbReference type="EMBL" id="PWN40853.1"/>
    </source>
</evidence>
<organism evidence="3 4">
    <name type="scientific">Ceraceosorus guamensis</name>
    <dbReference type="NCBI Taxonomy" id="1522189"/>
    <lineage>
        <taxon>Eukaryota</taxon>
        <taxon>Fungi</taxon>
        <taxon>Dikarya</taxon>
        <taxon>Basidiomycota</taxon>
        <taxon>Ustilaginomycotina</taxon>
        <taxon>Exobasidiomycetes</taxon>
        <taxon>Ceraceosorales</taxon>
        <taxon>Ceraceosoraceae</taxon>
        <taxon>Ceraceosorus</taxon>
    </lineage>
</organism>
<gene>
    <name evidence="3" type="ORF">IE81DRAFT_348869</name>
</gene>
<feature type="coiled-coil region" evidence="1">
    <location>
        <begin position="23"/>
        <end position="64"/>
    </location>
</feature>
<evidence type="ECO:0000256" key="2">
    <source>
        <dbReference type="SAM" id="MobiDB-lite"/>
    </source>
</evidence>
<evidence type="ECO:0000256" key="1">
    <source>
        <dbReference type="SAM" id="Coils"/>
    </source>
</evidence>
<protein>
    <submittedName>
        <fullName evidence="3">Uncharacterized protein</fullName>
    </submittedName>
</protein>
<evidence type="ECO:0000313" key="4">
    <source>
        <dbReference type="Proteomes" id="UP000245783"/>
    </source>
</evidence>
<proteinExistence type="predicted"/>
<keyword evidence="1" id="KW-0175">Coiled coil</keyword>
<dbReference type="GeneID" id="37038182"/>
<sequence>MNHKFVETVQCGNLVVIQQHATIISKEEEMAELTQERNDAYDAYALADEKRIELQTQVKDAQNRADWAIQQFEDAHEGYQRSEAKKSALETENRICLAKLPSFIAKLEDDVAKEVSKKFWVLDQKKQAEEQVQKEAEEHQVVRGKSQAEQD</sequence>
<dbReference type="EMBL" id="KZ819405">
    <property type="protein sequence ID" value="PWN40853.1"/>
    <property type="molecule type" value="Genomic_DNA"/>
</dbReference>